<dbReference type="InterPro" id="IPR016186">
    <property type="entry name" value="C-type_lectin-like/link_sf"/>
</dbReference>
<evidence type="ECO:0000256" key="2">
    <source>
        <dbReference type="ARBA" id="ARBA00022737"/>
    </source>
</evidence>
<dbReference type="EMBL" id="BPLR01005844">
    <property type="protein sequence ID" value="GIY05443.1"/>
    <property type="molecule type" value="Genomic_DNA"/>
</dbReference>
<dbReference type="InterPro" id="IPR016187">
    <property type="entry name" value="CTDL_fold"/>
</dbReference>
<proteinExistence type="predicted"/>
<organism evidence="5 6">
    <name type="scientific">Caerostris extrusa</name>
    <name type="common">Bark spider</name>
    <name type="synonym">Caerostris bankana</name>
    <dbReference type="NCBI Taxonomy" id="172846"/>
    <lineage>
        <taxon>Eukaryota</taxon>
        <taxon>Metazoa</taxon>
        <taxon>Ecdysozoa</taxon>
        <taxon>Arthropoda</taxon>
        <taxon>Chelicerata</taxon>
        <taxon>Arachnida</taxon>
        <taxon>Araneae</taxon>
        <taxon>Araneomorphae</taxon>
        <taxon>Entelegynae</taxon>
        <taxon>Araneoidea</taxon>
        <taxon>Araneidae</taxon>
        <taxon>Caerostris</taxon>
    </lineage>
</organism>
<name>A0AAV4Q6X0_CAEEX</name>
<dbReference type="Proteomes" id="UP001054945">
    <property type="component" value="Unassembled WGS sequence"/>
</dbReference>
<dbReference type="CDD" id="cd00037">
    <property type="entry name" value="CLECT"/>
    <property type="match status" value="1"/>
</dbReference>
<dbReference type="InterPro" id="IPR053243">
    <property type="entry name" value="SJ_maturation_regulator"/>
</dbReference>
<protein>
    <submittedName>
        <fullName evidence="5">Protein bark beetle</fullName>
    </submittedName>
</protein>
<keyword evidence="2" id="KW-0677">Repeat</keyword>
<dbReference type="GO" id="GO:0045217">
    <property type="term" value="P:cell-cell junction maintenance"/>
    <property type="evidence" value="ECO:0007669"/>
    <property type="project" value="TreeGrafter"/>
</dbReference>
<accession>A0AAV4Q6X0</accession>
<sequence length="529" mass="60494">MKNQGGLQLHVDSRTAVSALKGMIVNNLFTENKNREVLQLQGRKSGAFQFITVLRNYFTRNYARYRDTVVISQVVSNLTENMAYNNTGKHVLDVQGFERMPLSYQTCERNWFWRNTATDYWDKSTIIAGKAGQRFNNNYLLNPENDFELAAKNRTYLNTRENPINAKMNWWGFNGTAAVSGRIKDYYDYEELLEVEYQPFLHDNATVLSGKCAGGWQKIGDTCFLYVGGVMTFAEAKQFCKMDNASMPYIKTKHAELMDFVQEQQWYFQHYSDRVWIQSLDISHRECAVLVNRKVIKHPCDEYFPFLCERDPEITVSTRLWFMEPVTIAFLGITALSPLVCCPVPSIRSNRSLTGFSELGYKRRIERAYETESEPKPAQLKMNGSLDSVEKSASRFSCSLDDSYENTLGDTSSSRVANGDFSGFSAFRPDAQHENRTANLMAHPTFDLTYENQCFVDRSASRNSHEISRDWSSSTGSTLDMKRSLERETKEQPYHVGPYRQTPSPPLTLESNGGSSRSSNRAPPLETAM</sequence>
<evidence type="ECO:0000256" key="1">
    <source>
        <dbReference type="ARBA" id="ARBA00022729"/>
    </source>
</evidence>
<evidence type="ECO:0000313" key="5">
    <source>
        <dbReference type="EMBL" id="GIY05443.1"/>
    </source>
</evidence>
<evidence type="ECO:0000313" key="6">
    <source>
        <dbReference type="Proteomes" id="UP001054945"/>
    </source>
</evidence>
<dbReference type="SUPFAM" id="SSF56436">
    <property type="entry name" value="C-type lectin-like"/>
    <property type="match status" value="1"/>
</dbReference>
<keyword evidence="1" id="KW-0732">Signal</keyword>
<gene>
    <name evidence="5" type="primary">bark</name>
    <name evidence="5" type="ORF">CEXT_278561</name>
</gene>
<reference evidence="5 6" key="1">
    <citation type="submission" date="2021-06" db="EMBL/GenBank/DDBJ databases">
        <title>Caerostris extrusa draft genome.</title>
        <authorList>
            <person name="Kono N."/>
            <person name="Arakawa K."/>
        </authorList>
    </citation>
    <scope>NUCLEOTIDE SEQUENCE [LARGE SCALE GENOMIC DNA]</scope>
</reference>
<dbReference type="PANTHER" id="PTHR47653:SF1">
    <property type="entry name" value="DELETED IN MALIGNANT BRAIN TUMORS 1 PROTEIN"/>
    <property type="match status" value="1"/>
</dbReference>
<comment type="caution">
    <text evidence="5">The sequence shown here is derived from an EMBL/GenBank/DDBJ whole genome shotgun (WGS) entry which is preliminary data.</text>
</comment>
<feature type="compositionally biased region" description="Basic and acidic residues" evidence="4">
    <location>
        <begin position="480"/>
        <end position="493"/>
    </location>
</feature>
<evidence type="ECO:0000256" key="4">
    <source>
        <dbReference type="SAM" id="MobiDB-lite"/>
    </source>
</evidence>
<keyword evidence="3" id="KW-0325">Glycoprotein</keyword>
<dbReference type="AlphaFoldDB" id="A0AAV4Q6X0"/>
<evidence type="ECO:0000256" key="3">
    <source>
        <dbReference type="ARBA" id="ARBA00023180"/>
    </source>
</evidence>
<feature type="compositionally biased region" description="Low complexity" evidence="4">
    <location>
        <begin position="511"/>
        <end position="521"/>
    </location>
</feature>
<dbReference type="GO" id="GO:0016020">
    <property type="term" value="C:membrane"/>
    <property type="evidence" value="ECO:0007669"/>
    <property type="project" value="TreeGrafter"/>
</dbReference>
<dbReference type="PANTHER" id="PTHR47653">
    <property type="entry name" value="PROTEIN BARK BEETLE"/>
    <property type="match status" value="1"/>
</dbReference>
<dbReference type="Gene3D" id="3.10.100.10">
    <property type="entry name" value="Mannose-Binding Protein A, subunit A"/>
    <property type="match status" value="1"/>
</dbReference>
<feature type="region of interest" description="Disordered" evidence="4">
    <location>
        <begin position="461"/>
        <end position="529"/>
    </location>
</feature>
<keyword evidence="6" id="KW-1185">Reference proteome</keyword>